<proteinExistence type="predicted"/>
<protein>
    <submittedName>
        <fullName evidence="1">Uncharacterized protein</fullName>
    </submittedName>
</protein>
<sequence>MKREVSRKSLELEKQHNALQAQIDEDWRIFVESKGGPFLCMHKPTDLLQTVPPFHPLPDIRFLYFHAEEGLRYLFILKQEGNSTKWSIETLPAASINSFHSSEFHLDLTQAEEEQLTNMFSEMMKKVELAPKEPIGEEFPHEESEDEEKEPCLFDFPPTWHLVELRPVVPKPCKPPPLPCRTCAPCAPPCIPPPPPPKIPCILPEPELPKPSTPDLLSVNERKAANRAALRAKRAIAVLQNFHGNIGGRFQVKKLDKLSVKCQWWHGPIPPGLYSIIRIYFRGSVLGPHRSKAEIVTENEIFTLPIRAYVCKDEAPPDPEEMPIRERDPCDDPIDPWGAFIKCQKCLAHHLTWWAKTLGYYECTKCWHLHVTQEWLDRVEAEERQKKAELKVDKSLG</sequence>
<organism evidence="1 2">
    <name type="scientific">Sphagnum jensenii</name>
    <dbReference type="NCBI Taxonomy" id="128206"/>
    <lineage>
        <taxon>Eukaryota</taxon>
        <taxon>Viridiplantae</taxon>
        <taxon>Streptophyta</taxon>
        <taxon>Embryophyta</taxon>
        <taxon>Bryophyta</taxon>
        <taxon>Sphagnophytina</taxon>
        <taxon>Sphagnopsida</taxon>
        <taxon>Sphagnales</taxon>
        <taxon>Sphagnaceae</taxon>
        <taxon>Sphagnum</taxon>
    </lineage>
</organism>
<evidence type="ECO:0000313" key="1">
    <source>
        <dbReference type="EMBL" id="CAK9260901.1"/>
    </source>
</evidence>
<gene>
    <name evidence="1" type="ORF">CSSPJE1EN1_LOCUS6379</name>
</gene>
<keyword evidence="2" id="KW-1185">Reference proteome</keyword>
<evidence type="ECO:0000313" key="2">
    <source>
        <dbReference type="Proteomes" id="UP001497444"/>
    </source>
</evidence>
<name>A0ABP0W2A4_9BRYO</name>
<dbReference type="Proteomes" id="UP001497444">
    <property type="component" value="Chromosome 13"/>
</dbReference>
<reference evidence="1" key="1">
    <citation type="submission" date="2024-02" db="EMBL/GenBank/DDBJ databases">
        <authorList>
            <consortium name="ELIXIR-Norway"/>
            <consortium name="Elixir Norway"/>
        </authorList>
    </citation>
    <scope>NUCLEOTIDE SEQUENCE</scope>
</reference>
<accession>A0ABP0W2A4</accession>
<dbReference type="EMBL" id="OZ020108">
    <property type="protein sequence ID" value="CAK9260901.1"/>
    <property type="molecule type" value="Genomic_DNA"/>
</dbReference>